<accession>A0A975PL22</accession>
<dbReference type="InterPro" id="IPR001173">
    <property type="entry name" value="Glyco_trans_2-like"/>
</dbReference>
<dbReference type="RefSeq" id="WP_212703478.1">
    <property type="nucleotide sequence ID" value="NZ_CP073581.1"/>
</dbReference>
<organism evidence="7 8">
    <name type="scientific">Sulfitobacter albidus</name>
    <dbReference type="NCBI Taxonomy" id="2829501"/>
    <lineage>
        <taxon>Bacteria</taxon>
        <taxon>Pseudomonadati</taxon>
        <taxon>Pseudomonadota</taxon>
        <taxon>Alphaproteobacteria</taxon>
        <taxon>Rhodobacterales</taxon>
        <taxon>Roseobacteraceae</taxon>
        <taxon>Sulfitobacter</taxon>
    </lineage>
</organism>
<dbReference type="Gene3D" id="3.90.550.10">
    <property type="entry name" value="Spore Coat Polysaccharide Biosynthesis Protein SpsA, Chain A"/>
    <property type="match status" value="1"/>
</dbReference>
<evidence type="ECO:0000313" key="7">
    <source>
        <dbReference type="EMBL" id="QUJ75273.1"/>
    </source>
</evidence>
<evidence type="ECO:0000256" key="4">
    <source>
        <dbReference type="ARBA" id="ARBA00022679"/>
    </source>
</evidence>
<gene>
    <name evidence="7" type="ORF">KDD17_09665</name>
</gene>
<evidence type="ECO:0000256" key="1">
    <source>
        <dbReference type="ARBA" id="ARBA00004236"/>
    </source>
</evidence>
<evidence type="ECO:0000313" key="8">
    <source>
        <dbReference type="Proteomes" id="UP000683291"/>
    </source>
</evidence>
<dbReference type="GO" id="GO:0005886">
    <property type="term" value="C:plasma membrane"/>
    <property type="evidence" value="ECO:0007669"/>
    <property type="project" value="UniProtKB-SubCell"/>
</dbReference>
<keyword evidence="3" id="KW-0328">Glycosyltransferase</keyword>
<proteinExistence type="predicted"/>
<name>A0A975PL22_9RHOB</name>
<reference evidence="7" key="1">
    <citation type="submission" date="2021-04" db="EMBL/GenBank/DDBJ databases">
        <title>Complete genome sequence for Sulfitobacter sp. strain JK7-1.</title>
        <authorList>
            <person name="Park S.-J."/>
        </authorList>
    </citation>
    <scope>NUCLEOTIDE SEQUENCE</scope>
    <source>
        <strain evidence="7">JK7-1</strain>
    </source>
</reference>
<dbReference type="KEGG" id="sual:KDD17_09665"/>
<dbReference type="PANTHER" id="PTHR43646">
    <property type="entry name" value="GLYCOSYLTRANSFERASE"/>
    <property type="match status" value="1"/>
</dbReference>
<dbReference type="InterPro" id="IPR029044">
    <property type="entry name" value="Nucleotide-diphossugar_trans"/>
</dbReference>
<evidence type="ECO:0000256" key="3">
    <source>
        <dbReference type="ARBA" id="ARBA00022676"/>
    </source>
</evidence>
<dbReference type="SUPFAM" id="SSF53448">
    <property type="entry name" value="Nucleotide-diphospho-sugar transferases"/>
    <property type="match status" value="1"/>
</dbReference>
<dbReference type="Proteomes" id="UP000683291">
    <property type="component" value="Chromosome 1"/>
</dbReference>
<evidence type="ECO:0000256" key="5">
    <source>
        <dbReference type="ARBA" id="ARBA00023136"/>
    </source>
</evidence>
<evidence type="ECO:0000259" key="6">
    <source>
        <dbReference type="Pfam" id="PF00535"/>
    </source>
</evidence>
<feature type="domain" description="Glycosyltransferase 2-like" evidence="6">
    <location>
        <begin position="6"/>
        <end position="108"/>
    </location>
</feature>
<dbReference type="GO" id="GO:0016757">
    <property type="term" value="F:glycosyltransferase activity"/>
    <property type="evidence" value="ECO:0007669"/>
    <property type="project" value="UniProtKB-KW"/>
</dbReference>
<keyword evidence="2" id="KW-1003">Cell membrane</keyword>
<sequence>MRAKLSVVVPTLNAEPALAGCFAALMEGLDAGLIRELIVSDGGSHDATGAVAQAWGADVIHGPAGRGGQLRRGVAEARGDWILILHADTVLSAGWAETVRHHIENDTRAGWFRLAFDQRGIAAGLVAGWANLRSGLGLPYGDQGLLISRALYDEIGGYPDQPLMEDVALARKLGAQKVGLDAVAVTSAAKYRRQGWFRRGGRNLWTLARYFAGASPDWLADAYRR</sequence>
<dbReference type="PANTHER" id="PTHR43646:SF2">
    <property type="entry name" value="GLYCOSYLTRANSFERASE 2-LIKE DOMAIN-CONTAINING PROTEIN"/>
    <property type="match status" value="1"/>
</dbReference>
<keyword evidence="8" id="KW-1185">Reference proteome</keyword>
<keyword evidence="4" id="KW-0808">Transferase</keyword>
<comment type="subcellular location">
    <subcellularLocation>
        <location evidence="1">Cell membrane</location>
    </subcellularLocation>
</comment>
<dbReference type="CDD" id="cd02522">
    <property type="entry name" value="GT_2_like_a"/>
    <property type="match status" value="1"/>
</dbReference>
<dbReference type="EMBL" id="CP073581">
    <property type="protein sequence ID" value="QUJ75273.1"/>
    <property type="molecule type" value="Genomic_DNA"/>
</dbReference>
<protein>
    <submittedName>
        <fullName evidence="7">TIGR04283 family arsenosugar biosynthesis glycosyltransferase</fullName>
    </submittedName>
</protein>
<keyword evidence="5" id="KW-0472">Membrane</keyword>
<dbReference type="NCBIfam" id="TIGR04283">
    <property type="entry name" value="glyco_like_mftF"/>
    <property type="match status" value="1"/>
</dbReference>
<evidence type="ECO:0000256" key="2">
    <source>
        <dbReference type="ARBA" id="ARBA00022475"/>
    </source>
</evidence>
<dbReference type="AlphaFoldDB" id="A0A975PL22"/>
<dbReference type="InterPro" id="IPR026461">
    <property type="entry name" value="Trfase_2_rSAM/seldom_assoc"/>
</dbReference>
<dbReference type="Pfam" id="PF00535">
    <property type="entry name" value="Glycos_transf_2"/>
    <property type="match status" value="1"/>
</dbReference>